<organism evidence="5 6">
    <name type="scientific">Musa acuminata subsp. malaccensis</name>
    <name type="common">Wild banana</name>
    <name type="synonym">Musa malaccensis</name>
    <dbReference type="NCBI Taxonomy" id="214687"/>
    <lineage>
        <taxon>Eukaryota</taxon>
        <taxon>Viridiplantae</taxon>
        <taxon>Streptophyta</taxon>
        <taxon>Embryophyta</taxon>
        <taxon>Tracheophyta</taxon>
        <taxon>Spermatophyta</taxon>
        <taxon>Magnoliopsida</taxon>
        <taxon>Liliopsida</taxon>
        <taxon>Zingiberales</taxon>
        <taxon>Musaceae</taxon>
        <taxon>Musa</taxon>
    </lineage>
</organism>
<dbReference type="GO" id="GO:0006950">
    <property type="term" value="P:response to stress"/>
    <property type="evidence" value="ECO:0007669"/>
    <property type="project" value="UniProtKB-ARBA"/>
</dbReference>
<sequence>MSSLVISSVGLKDHVSLPAYLHAEKKEEKEQTLVEVVRKRTLFCLEEEEEEEKEDSSESSSIGAASSSSSDKEGEGVGEGEEVESKKGEGAFGSLDTLEESLPIKGGLSNFFSGKSKSFASLSDAAANANANELAKPENPLNKRRRILMAYKARRASYGSLISASTYLPSLPSSDHTVPEGDEEEGERCGGDLLSVPPLPSHGNAFGSSPRCFSLSDLRHV</sequence>
<comment type="subcellular location">
    <subcellularLocation>
        <location evidence="1">Nucleus</location>
    </subcellularLocation>
</comment>
<evidence type="ECO:0000256" key="1">
    <source>
        <dbReference type="ARBA" id="ARBA00004123"/>
    </source>
</evidence>
<dbReference type="Gramene" id="Ma07_t15830.1">
    <property type="protein sequence ID" value="Ma07_p15830.1"/>
    <property type="gene ID" value="Ma07_g15830"/>
</dbReference>
<evidence type="ECO:0000313" key="6">
    <source>
        <dbReference type="Proteomes" id="UP000012960"/>
    </source>
</evidence>
<dbReference type="OrthoDB" id="696276at2759"/>
<accession>A0A804JW75</accession>
<feature type="compositionally biased region" description="Low complexity" evidence="3">
    <location>
        <begin position="58"/>
        <end position="69"/>
    </location>
</feature>
<gene>
    <name evidence="4" type="ORF">GSMUA_39150.1</name>
</gene>
<evidence type="ECO:0000256" key="2">
    <source>
        <dbReference type="ARBA" id="ARBA00023242"/>
    </source>
</evidence>
<proteinExistence type="predicted"/>
<dbReference type="AlphaFoldDB" id="A0A804JW75"/>
<dbReference type="InterPro" id="IPR051992">
    <property type="entry name" value="OxStress_Response_Reg"/>
</dbReference>
<protein>
    <submittedName>
        <fullName evidence="4">(wild Malaysian banana) hypothetical protein</fullName>
    </submittedName>
</protein>
<reference evidence="4" key="1">
    <citation type="submission" date="2021-03" db="EMBL/GenBank/DDBJ databases">
        <authorList>
            <consortium name="Genoscope - CEA"/>
            <person name="William W."/>
        </authorList>
    </citation>
    <scope>NUCLEOTIDE SEQUENCE</scope>
    <source>
        <strain evidence="4">Doubled-haploid Pahang</strain>
    </source>
</reference>
<dbReference type="EnsemblPlants" id="Ma07_t15830.1">
    <property type="protein sequence ID" value="Ma07_p15830.1"/>
    <property type="gene ID" value="Ma07_g15830"/>
</dbReference>
<reference evidence="5" key="2">
    <citation type="submission" date="2021-05" db="UniProtKB">
        <authorList>
            <consortium name="EnsemblPlants"/>
        </authorList>
    </citation>
    <scope>IDENTIFICATION</scope>
    <source>
        <strain evidence="5">subsp. malaccensis</strain>
    </source>
</reference>
<feature type="region of interest" description="Disordered" evidence="3">
    <location>
        <begin position="45"/>
        <end position="94"/>
    </location>
</feature>
<dbReference type="Proteomes" id="UP000012960">
    <property type="component" value="Unplaced"/>
</dbReference>
<feature type="region of interest" description="Disordered" evidence="3">
    <location>
        <begin position="171"/>
        <end position="221"/>
    </location>
</feature>
<dbReference type="FunCoup" id="A0A804JW75">
    <property type="interactions" value="3"/>
</dbReference>
<evidence type="ECO:0000256" key="3">
    <source>
        <dbReference type="SAM" id="MobiDB-lite"/>
    </source>
</evidence>
<name>A0A804JW75_MUSAM</name>
<dbReference type="GO" id="GO:0005634">
    <property type="term" value="C:nucleus"/>
    <property type="evidence" value="ECO:0007669"/>
    <property type="project" value="UniProtKB-SubCell"/>
</dbReference>
<dbReference type="EMBL" id="HG996473">
    <property type="protein sequence ID" value="CAG1856723.1"/>
    <property type="molecule type" value="Genomic_DNA"/>
</dbReference>
<evidence type="ECO:0000313" key="5">
    <source>
        <dbReference type="EnsemblPlants" id="Ma07_p15830.1"/>
    </source>
</evidence>
<evidence type="ECO:0000313" key="4">
    <source>
        <dbReference type="EMBL" id="CAG1856723.1"/>
    </source>
</evidence>
<dbReference type="PANTHER" id="PTHR33172:SF91">
    <property type="entry name" value="PROTEIN OXIDATIVE STRESS 3 LIKE 5"/>
    <property type="match status" value="1"/>
</dbReference>
<keyword evidence="6" id="KW-1185">Reference proteome</keyword>
<dbReference type="PANTHER" id="PTHR33172">
    <property type="entry name" value="OS08G0516900 PROTEIN"/>
    <property type="match status" value="1"/>
</dbReference>
<keyword evidence="2" id="KW-0539">Nucleus</keyword>
<feature type="compositionally biased region" description="Acidic residues" evidence="3">
    <location>
        <begin position="45"/>
        <end position="57"/>
    </location>
</feature>